<feature type="transmembrane region" description="Helical" evidence="4">
    <location>
        <begin position="20"/>
        <end position="43"/>
    </location>
</feature>
<dbReference type="Gene3D" id="6.10.340.10">
    <property type="match status" value="1"/>
</dbReference>
<dbReference type="Pfam" id="PF00015">
    <property type="entry name" value="MCPsignal"/>
    <property type="match status" value="1"/>
</dbReference>
<name>A0A8J6HRI1_9FIRM</name>
<dbReference type="PANTHER" id="PTHR32089">
    <property type="entry name" value="METHYL-ACCEPTING CHEMOTAXIS PROTEIN MCPB"/>
    <property type="match status" value="1"/>
</dbReference>
<evidence type="ECO:0000256" key="3">
    <source>
        <dbReference type="PROSITE-ProRule" id="PRU00284"/>
    </source>
</evidence>
<keyword evidence="4" id="KW-0472">Membrane</keyword>
<protein>
    <submittedName>
        <fullName evidence="7">Methyl-accepting chemotaxis protein</fullName>
    </submittedName>
</protein>
<dbReference type="RefSeq" id="WP_181339198.1">
    <property type="nucleotide sequence ID" value="NZ_JAAKDE010000008.1"/>
</dbReference>
<dbReference type="Pfam" id="PF00672">
    <property type="entry name" value="HAMP"/>
    <property type="match status" value="1"/>
</dbReference>
<gene>
    <name evidence="7" type="ORF">G5B42_04180</name>
</gene>
<dbReference type="InterPro" id="IPR004089">
    <property type="entry name" value="MCPsignal_dom"/>
</dbReference>
<accession>A0A8J6HRI1</accession>
<dbReference type="InterPro" id="IPR003660">
    <property type="entry name" value="HAMP_dom"/>
</dbReference>
<dbReference type="EMBL" id="JAAKDE010000008">
    <property type="protein sequence ID" value="MBA2132741.1"/>
    <property type="molecule type" value="Genomic_DNA"/>
</dbReference>
<dbReference type="GO" id="GO:0007165">
    <property type="term" value="P:signal transduction"/>
    <property type="evidence" value="ECO:0007669"/>
    <property type="project" value="UniProtKB-KW"/>
</dbReference>
<evidence type="ECO:0000256" key="4">
    <source>
        <dbReference type="SAM" id="Phobius"/>
    </source>
</evidence>
<dbReference type="GO" id="GO:0016020">
    <property type="term" value="C:membrane"/>
    <property type="evidence" value="ECO:0007669"/>
    <property type="project" value="InterPro"/>
</dbReference>
<feature type="transmembrane region" description="Helical" evidence="4">
    <location>
        <begin position="299"/>
        <end position="324"/>
    </location>
</feature>
<evidence type="ECO:0000313" key="7">
    <source>
        <dbReference type="EMBL" id="MBA2132741.1"/>
    </source>
</evidence>
<dbReference type="PROSITE" id="PS50111">
    <property type="entry name" value="CHEMOTAXIS_TRANSDUC_2"/>
    <property type="match status" value="1"/>
</dbReference>
<comment type="caution">
    <text evidence="7">The sequence shown here is derived from an EMBL/GenBank/DDBJ whole genome shotgun (WGS) entry which is preliminary data.</text>
</comment>
<evidence type="ECO:0000259" key="5">
    <source>
        <dbReference type="PROSITE" id="PS50111"/>
    </source>
</evidence>
<keyword evidence="4" id="KW-1133">Transmembrane helix</keyword>
<keyword evidence="1 3" id="KW-0807">Transducer</keyword>
<comment type="similarity">
    <text evidence="2">Belongs to the methyl-accepting chemotaxis (MCP) protein family.</text>
</comment>
<keyword evidence="4" id="KW-0812">Transmembrane</keyword>
<evidence type="ECO:0000313" key="8">
    <source>
        <dbReference type="Proteomes" id="UP000657177"/>
    </source>
</evidence>
<dbReference type="AlphaFoldDB" id="A0A8J6HRI1"/>
<proteinExistence type="inferred from homology"/>
<dbReference type="Proteomes" id="UP000657177">
    <property type="component" value="Unassembled WGS sequence"/>
</dbReference>
<keyword evidence="8" id="KW-1185">Reference proteome</keyword>
<feature type="domain" description="HAMP" evidence="6">
    <location>
        <begin position="326"/>
        <end position="378"/>
    </location>
</feature>
<feature type="domain" description="Methyl-accepting transducer" evidence="5">
    <location>
        <begin position="397"/>
        <end position="654"/>
    </location>
</feature>
<dbReference type="CDD" id="cd06225">
    <property type="entry name" value="HAMP"/>
    <property type="match status" value="1"/>
</dbReference>
<dbReference type="Gene3D" id="3.30.450.20">
    <property type="entry name" value="PAS domain"/>
    <property type="match status" value="1"/>
</dbReference>
<dbReference type="SMART" id="SM00304">
    <property type="entry name" value="HAMP"/>
    <property type="match status" value="1"/>
</dbReference>
<organism evidence="7 8">
    <name type="scientific">Capillibacterium thermochitinicola</name>
    <dbReference type="NCBI Taxonomy" id="2699427"/>
    <lineage>
        <taxon>Bacteria</taxon>
        <taxon>Bacillati</taxon>
        <taxon>Bacillota</taxon>
        <taxon>Capillibacterium</taxon>
    </lineage>
</organism>
<sequence length="683" mass="75839">MRIFRRFIDYMWRFTIRNRLIAYFLILSILTTVSVGTVSYFIARRTVTNKIIEYSLQSLVQAGTTLDLQLQKYEDLRVLLQVDLNLQKRIKDFFDNNSTEARLYIQDLFNDVLSYDNTVNYILLSDLNSDSLVGIGVSDIRSMLAKVKASPLYQEALASPGQLCWGVVDSNLTMINIVKSLSENRPLAAFVVIYSGVNISKLINNDQYADLNENRPYSVIVQQSGEILASPYTDQVGVNIIDLLASDKITKIIEDRTNKRGYFTDRLNKKPTLVTYNLIGSKGWYVIGLAQHNYLFRELYYQGLLNLIIIILVALIAISFSYGVSLSISLPLEKVIAAMEKAKNGDLTAKVNIETQDELQELGNSFNMMATQIGQLVKDTQEAVDSISKHSWALESSSIQSAQSAESVANAAAEITKGTIEQTNEAEKTARQMTVLAEEIEVAATKFKDVELISNHTRDISMRSKSIMDDLIQKANETNQITATINNDITELNKRSEEIRDVTNLISEIAEQTNLLALNAAIEAARAHELGSGFAVVADEVTKLAHRTDTAAKVIRNLLKGIQDKAINSSANVAKAHGIVLEQLNVVSQTQATFDEIIKGMELIVSRIADVNNHVRRINEVKDETTQSVLNISAISEESAASSEQVAASIEEQAAIAEHVKEMANELHAMADKLVQAISKFTI</sequence>
<dbReference type="PROSITE" id="PS50885">
    <property type="entry name" value="HAMP"/>
    <property type="match status" value="1"/>
</dbReference>
<reference evidence="7" key="1">
    <citation type="submission" date="2020-06" db="EMBL/GenBank/DDBJ databases">
        <title>Novel chitinolytic bacterium.</title>
        <authorList>
            <person name="Ungkulpasvich U."/>
            <person name="Kosugi A."/>
            <person name="Uke A."/>
        </authorList>
    </citation>
    <scope>NUCLEOTIDE SEQUENCE</scope>
    <source>
        <strain evidence="7">UUS1-1</strain>
    </source>
</reference>
<dbReference type="PANTHER" id="PTHR32089:SF112">
    <property type="entry name" value="LYSOZYME-LIKE PROTEIN-RELATED"/>
    <property type="match status" value="1"/>
</dbReference>
<evidence type="ECO:0000259" key="6">
    <source>
        <dbReference type="PROSITE" id="PS50885"/>
    </source>
</evidence>
<evidence type="ECO:0000256" key="1">
    <source>
        <dbReference type="ARBA" id="ARBA00023224"/>
    </source>
</evidence>
<evidence type="ECO:0000256" key="2">
    <source>
        <dbReference type="ARBA" id="ARBA00029447"/>
    </source>
</evidence>
<dbReference type="Gene3D" id="1.10.287.950">
    <property type="entry name" value="Methyl-accepting chemotaxis protein"/>
    <property type="match status" value="1"/>
</dbReference>
<dbReference type="SUPFAM" id="SSF58104">
    <property type="entry name" value="Methyl-accepting chemotaxis protein (MCP) signaling domain"/>
    <property type="match status" value="1"/>
</dbReference>
<dbReference type="SMART" id="SM00283">
    <property type="entry name" value="MA"/>
    <property type="match status" value="1"/>
</dbReference>